<name>A0A4D6NE68_VIGUN</name>
<evidence type="ECO:0000313" key="2">
    <source>
        <dbReference type="Proteomes" id="UP000501690"/>
    </source>
</evidence>
<gene>
    <name evidence="1" type="ORF">DEO72_LG10g2081</name>
</gene>
<organism evidence="1 2">
    <name type="scientific">Vigna unguiculata</name>
    <name type="common">Cowpea</name>
    <dbReference type="NCBI Taxonomy" id="3917"/>
    <lineage>
        <taxon>Eukaryota</taxon>
        <taxon>Viridiplantae</taxon>
        <taxon>Streptophyta</taxon>
        <taxon>Embryophyta</taxon>
        <taxon>Tracheophyta</taxon>
        <taxon>Spermatophyta</taxon>
        <taxon>Magnoliopsida</taxon>
        <taxon>eudicotyledons</taxon>
        <taxon>Gunneridae</taxon>
        <taxon>Pentapetalae</taxon>
        <taxon>rosids</taxon>
        <taxon>fabids</taxon>
        <taxon>Fabales</taxon>
        <taxon>Fabaceae</taxon>
        <taxon>Papilionoideae</taxon>
        <taxon>50 kb inversion clade</taxon>
        <taxon>NPAAA clade</taxon>
        <taxon>indigoferoid/millettioid clade</taxon>
        <taxon>Phaseoleae</taxon>
        <taxon>Vigna</taxon>
    </lineage>
</organism>
<accession>A0A4D6NE68</accession>
<sequence length="170" mass="19338">MVVCVIHRGSTQCYGSASKTLVWSQWFRRAGARLMVDDMEDGGCRHGDGGRGEKLGFLFGRWEGDDEVATFHWFRELWWTRSDARMEEVDACVSGEGRASRIQEEGRGKLLQWCDCCRLKLISGARLMVDDMEDGGCRHGDGGRGEKLGFLFGRWEGDDEVATFHWFCLE</sequence>
<dbReference type="EMBL" id="CP039354">
    <property type="protein sequence ID" value="QCE10849.1"/>
    <property type="molecule type" value="Genomic_DNA"/>
</dbReference>
<reference evidence="1 2" key="1">
    <citation type="submission" date="2019-04" db="EMBL/GenBank/DDBJ databases">
        <title>An improved genome assembly and genetic linkage map for asparagus bean, Vigna unguiculata ssp. sesquipedialis.</title>
        <authorList>
            <person name="Xia Q."/>
            <person name="Zhang R."/>
            <person name="Dong Y."/>
        </authorList>
    </citation>
    <scope>NUCLEOTIDE SEQUENCE [LARGE SCALE GENOMIC DNA]</scope>
    <source>
        <tissue evidence="1">Leaf</tissue>
    </source>
</reference>
<keyword evidence="2" id="KW-1185">Reference proteome</keyword>
<evidence type="ECO:0000313" key="1">
    <source>
        <dbReference type="EMBL" id="QCE10849.1"/>
    </source>
</evidence>
<protein>
    <submittedName>
        <fullName evidence="1">Uncharacterized protein</fullName>
    </submittedName>
</protein>
<dbReference type="AlphaFoldDB" id="A0A4D6NE68"/>
<proteinExistence type="predicted"/>
<dbReference type="Proteomes" id="UP000501690">
    <property type="component" value="Linkage Group LG10"/>
</dbReference>